<dbReference type="AlphaFoldDB" id="A0A1H0ZKL8"/>
<sequence>MRMTRGWAADEPGSVIRPWDFARHDVGDRDVAVRIRYCGICGSDLDAVRAGDLAAFPLVPGHEIVGEVAEVGTHVSRFAVGDQVAVGNIVGSCGRCAACRAGRENWCAQVRLTYGGSDGFGNTTQGGYSSEYVLDEHFVYRLPEGLDPAGVAPLMCAGVTTYSPLRRSGVGKGTVVGVVGLGGLGHVGVKLARALGAEVSVFTTSPDKAETALSLGAEEAIVSTDASRMAAQAGRFDFILDTVGASHELGPYFDTLNIDGTLCLVGIPPEELRVDPMNLIPGAKRLAGSGSGGVPETQEMLDLCAEHGITADIETVSPDRLDEAFDRLARNDVRHRFVLDLTE</sequence>
<dbReference type="InterPro" id="IPR002328">
    <property type="entry name" value="ADH_Zn_CS"/>
</dbReference>
<dbReference type="FunFam" id="3.40.50.720:FF:000022">
    <property type="entry name" value="Cinnamyl alcohol dehydrogenase"/>
    <property type="match status" value="1"/>
</dbReference>
<feature type="domain" description="Enoyl reductase (ER)" evidence="8">
    <location>
        <begin position="13"/>
        <end position="339"/>
    </location>
</feature>
<dbReference type="InterPro" id="IPR036291">
    <property type="entry name" value="NAD(P)-bd_dom_sf"/>
</dbReference>
<accession>A0A1H0ZKL8</accession>
<dbReference type="PROSITE" id="PS00065">
    <property type="entry name" value="D_2_HYDROXYACID_DH_1"/>
    <property type="match status" value="1"/>
</dbReference>
<comment type="similarity">
    <text evidence="7">Belongs to the zinc-containing alcohol dehydrogenase family.</text>
</comment>
<evidence type="ECO:0000259" key="8">
    <source>
        <dbReference type="SMART" id="SM00829"/>
    </source>
</evidence>
<name>A0A1H0ZKL8_9ACTN</name>
<dbReference type="InterPro" id="IPR013149">
    <property type="entry name" value="ADH-like_C"/>
</dbReference>
<dbReference type="GO" id="GO:0008270">
    <property type="term" value="F:zinc ion binding"/>
    <property type="evidence" value="ECO:0007669"/>
    <property type="project" value="InterPro"/>
</dbReference>
<evidence type="ECO:0000256" key="5">
    <source>
        <dbReference type="ARBA" id="ARBA00024074"/>
    </source>
</evidence>
<dbReference type="PANTHER" id="PTHR42683">
    <property type="entry name" value="ALDEHYDE REDUCTASE"/>
    <property type="match status" value="1"/>
</dbReference>
<protein>
    <recommendedName>
        <fullName evidence="5">alcohol dehydrogenase (NADP(+))</fullName>
        <ecNumber evidence="5">1.1.1.2</ecNumber>
    </recommendedName>
</protein>
<dbReference type="SMART" id="SM00829">
    <property type="entry name" value="PKS_ER"/>
    <property type="match status" value="1"/>
</dbReference>
<dbReference type="SUPFAM" id="SSF50129">
    <property type="entry name" value="GroES-like"/>
    <property type="match status" value="1"/>
</dbReference>
<dbReference type="CDD" id="cd05283">
    <property type="entry name" value="CAD1"/>
    <property type="match status" value="1"/>
</dbReference>
<comment type="cofactor">
    <cofactor evidence="1 7">
        <name>Zn(2+)</name>
        <dbReference type="ChEBI" id="CHEBI:29105"/>
    </cofactor>
</comment>
<dbReference type="InterPro" id="IPR013154">
    <property type="entry name" value="ADH-like_N"/>
</dbReference>
<dbReference type="InterPro" id="IPR020843">
    <property type="entry name" value="ER"/>
</dbReference>
<dbReference type="Proteomes" id="UP000199301">
    <property type="component" value="Unassembled WGS sequence"/>
</dbReference>
<dbReference type="PROSITE" id="PS00059">
    <property type="entry name" value="ADH_ZINC"/>
    <property type="match status" value="1"/>
</dbReference>
<dbReference type="EMBL" id="FNKO01000001">
    <property type="protein sequence ID" value="SDQ28055.1"/>
    <property type="molecule type" value="Genomic_DNA"/>
</dbReference>
<evidence type="ECO:0000256" key="3">
    <source>
        <dbReference type="ARBA" id="ARBA00022833"/>
    </source>
</evidence>
<evidence type="ECO:0000256" key="1">
    <source>
        <dbReference type="ARBA" id="ARBA00001947"/>
    </source>
</evidence>
<comment type="catalytic activity">
    <reaction evidence="6">
        <text>a primary alcohol + NADP(+) = an aldehyde + NADPH + H(+)</text>
        <dbReference type="Rhea" id="RHEA:15937"/>
        <dbReference type="ChEBI" id="CHEBI:15378"/>
        <dbReference type="ChEBI" id="CHEBI:15734"/>
        <dbReference type="ChEBI" id="CHEBI:17478"/>
        <dbReference type="ChEBI" id="CHEBI:57783"/>
        <dbReference type="ChEBI" id="CHEBI:58349"/>
        <dbReference type="EC" id="1.1.1.2"/>
    </reaction>
</comment>
<dbReference type="Gene3D" id="3.90.180.10">
    <property type="entry name" value="Medium-chain alcohol dehydrogenases, catalytic domain"/>
    <property type="match status" value="1"/>
</dbReference>
<dbReference type="InterPro" id="IPR047109">
    <property type="entry name" value="CAD-like"/>
</dbReference>
<dbReference type="RefSeq" id="WP_092521554.1">
    <property type="nucleotide sequence ID" value="NZ_FNKO01000001.1"/>
</dbReference>
<dbReference type="SUPFAM" id="SSF51735">
    <property type="entry name" value="NAD(P)-binding Rossmann-fold domains"/>
    <property type="match status" value="1"/>
</dbReference>
<keyword evidence="3 7" id="KW-0862">Zinc</keyword>
<evidence type="ECO:0000313" key="10">
    <source>
        <dbReference type="Proteomes" id="UP000199301"/>
    </source>
</evidence>
<dbReference type="EC" id="1.1.1.2" evidence="5"/>
<dbReference type="InterPro" id="IPR011032">
    <property type="entry name" value="GroES-like_sf"/>
</dbReference>
<dbReference type="Pfam" id="PF08240">
    <property type="entry name" value="ADH_N"/>
    <property type="match status" value="1"/>
</dbReference>
<dbReference type="STRING" id="995062.SAMN04489718_1107"/>
<reference evidence="10" key="1">
    <citation type="submission" date="2016-10" db="EMBL/GenBank/DDBJ databases">
        <authorList>
            <person name="Varghese N."/>
            <person name="Submissions S."/>
        </authorList>
    </citation>
    <scope>NUCLEOTIDE SEQUENCE [LARGE SCALE GENOMIC DNA]</scope>
    <source>
        <strain evidence="10">DSM 45459</strain>
    </source>
</reference>
<dbReference type="Gene3D" id="3.40.50.720">
    <property type="entry name" value="NAD(P)-binding Rossmann-like Domain"/>
    <property type="match status" value="1"/>
</dbReference>
<evidence type="ECO:0000256" key="7">
    <source>
        <dbReference type="RuleBase" id="RU361277"/>
    </source>
</evidence>
<dbReference type="GO" id="GO:0008106">
    <property type="term" value="F:alcohol dehydrogenase (NADP+) activity"/>
    <property type="evidence" value="ECO:0007669"/>
    <property type="project" value="UniProtKB-EC"/>
</dbReference>
<organism evidence="9 10">
    <name type="scientific">Actinopolyspora saharensis</name>
    <dbReference type="NCBI Taxonomy" id="995062"/>
    <lineage>
        <taxon>Bacteria</taxon>
        <taxon>Bacillati</taxon>
        <taxon>Actinomycetota</taxon>
        <taxon>Actinomycetes</taxon>
        <taxon>Actinopolysporales</taxon>
        <taxon>Actinopolysporaceae</taxon>
        <taxon>Actinopolyspora</taxon>
    </lineage>
</organism>
<proteinExistence type="inferred from homology"/>
<dbReference type="InterPro" id="IPR029752">
    <property type="entry name" value="D-isomer_DH_CS1"/>
</dbReference>
<dbReference type="OrthoDB" id="3567264at2"/>
<gene>
    <name evidence="9" type="ORF">SAMN04489718_1107</name>
</gene>
<evidence type="ECO:0000313" key="9">
    <source>
        <dbReference type="EMBL" id="SDQ28055.1"/>
    </source>
</evidence>
<dbReference type="Pfam" id="PF00107">
    <property type="entry name" value="ADH_zinc_N"/>
    <property type="match status" value="1"/>
</dbReference>
<evidence type="ECO:0000256" key="4">
    <source>
        <dbReference type="ARBA" id="ARBA00023002"/>
    </source>
</evidence>
<evidence type="ECO:0000256" key="2">
    <source>
        <dbReference type="ARBA" id="ARBA00022723"/>
    </source>
</evidence>
<evidence type="ECO:0000256" key="6">
    <source>
        <dbReference type="ARBA" id="ARBA00048262"/>
    </source>
</evidence>
<keyword evidence="10" id="KW-1185">Reference proteome</keyword>
<keyword evidence="2 7" id="KW-0479">Metal-binding</keyword>
<keyword evidence="4" id="KW-0560">Oxidoreductase</keyword>